<proteinExistence type="predicted"/>
<dbReference type="EMBL" id="JARIHO010000085">
    <property type="protein sequence ID" value="KAJ7308601.1"/>
    <property type="molecule type" value="Genomic_DNA"/>
</dbReference>
<sequence>MTFPVKDSIGCLPPPQGIQLYMARIDPHLTFGCEVALDVTNTHVSKLEDVQNEFLRRLLGLHRHSVLAVLFSEAGVIPLRYRQLSLAIETLYGSPRKASRAGSDLCFALIYLPVPILLSMDTLIPDGITDLKRRLTRSCSTWIGEQIISMSGRLPLIQGFQPSSMKLRLYLRVPVPAHRKALTRILLSSHSLAVELLYYQERLRAPYPDTQGSVGCVSGKWRVVKWWNEESIRSIQLTHLISVDLGTVIPIESLSVMPQPTKVETKPDFIYTAEGLAASLAFEDEPHIDTMALFQDQESYEADLTDRSLGDF</sequence>
<keyword evidence="2" id="KW-1185">Reference proteome</keyword>
<gene>
    <name evidence="1" type="ORF">DFH08DRAFT_823887</name>
</gene>
<name>A0AAD6Z5L8_9AGAR</name>
<protein>
    <submittedName>
        <fullName evidence="1">Uncharacterized protein</fullName>
    </submittedName>
</protein>
<accession>A0AAD6Z5L8</accession>
<evidence type="ECO:0000313" key="1">
    <source>
        <dbReference type="EMBL" id="KAJ7308601.1"/>
    </source>
</evidence>
<organism evidence="1 2">
    <name type="scientific">Mycena albidolilacea</name>
    <dbReference type="NCBI Taxonomy" id="1033008"/>
    <lineage>
        <taxon>Eukaryota</taxon>
        <taxon>Fungi</taxon>
        <taxon>Dikarya</taxon>
        <taxon>Basidiomycota</taxon>
        <taxon>Agaricomycotina</taxon>
        <taxon>Agaricomycetes</taxon>
        <taxon>Agaricomycetidae</taxon>
        <taxon>Agaricales</taxon>
        <taxon>Marasmiineae</taxon>
        <taxon>Mycenaceae</taxon>
        <taxon>Mycena</taxon>
    </lineage>
</organism>
<dbReference type="AlphaFoldDB" id="A0AAD6Z5L8"/>
<reference evidence="1" key="1">
    <citation type="submission" date="2023-03" db="EMBL/GenBank/DDBJ databases">
        <title>Massive genome expansion in bonnet fungi (Mycena s.s.) driven by repeated elements and novel gene families across ecological guilds.</title>
        <authorList>
            <consortium name="Lawrence Berkeley National Laboratory"/>
            <person name="Harder C.B."/>
            <person name="Miyauchi S."/>
            <person name="Viragh M."/>
            <person name="Kuo A."/>
            <person name="Thoen E."/>
            <person name="Andreopoulos B."/>
            <person name="Lu D."/>
            <person name="Skrede I."/>
            <person name="Drula E."/>
            <person name="Henrissat B."/>
            <person name="Morin E."/>
            <person name="Kohler A."/>
            <person name="Barry K."/>
            <person name="LaButti K."/>
            <person name="Morin E."/>
            <person name="Salamov A."/>
            <person name="Lipzen A."/>
            <person name="Mereny Z."/>
            <person name="Hegedus B."/>
            <person name="Baldrian P."/>
            <person name="Stursova M."/>
            <person name="Weitz H."/>
            <person name="Taylor A."/>
            <person name="Grigoriev I.V."/>
            <person name="Nagy L.G."/>
            <person name="Martin F."/>
            <person name="Kauserud H."/>
        </authorList>
    </citation>
    <scope>NUCLEOTIDE SEQUENCE</scope>
    <source>
        <strain evidence="1">CBHHK002</strain>
    </source>
</reference>
<evidence type="ECO:0000313" key="2">
    <source>
        <dbReference type="Proteomes" id="UP001218218"/>
    </source>
</evidence>
<dbReference type="Proteomes" id="UP001218218">
    <property type="component" value="Unassembled WGS sequence"/>
</dbReference>
<comment type="caution">
    <text evidence="1">The sequence shown here is derived from an EMBL/GenBank/DDBJ whole genome shotgun (WGS) entry which is preliminary data.</text>
</comment>